<dbReference type="Proteomes" id="UP000321181">
    <property type="component" value="Unassembled WGS sequence"/>
</dbReference>
<evidence type="ECO:0000313" key="3">
    <source>
        <dbReference type="EMBL" id="GEO35798.1"/>
    </source>
</evidence>
<organism evidence="3 4">
    <name type="scientific">Cellulomonas aerilata</name>
    <dbReference type="NCBI Taxonomy" id="515326"/>
    <lineage>
        <taxon>Bacteria</taxon>
        <taxon>Bacillati</taxon>
        <taxon>Actinomycetota</taxon>
        <taxon>Actinomycetes</taxon>
        <taxon>Micrococcales</taxon>
        <taxon>Cellulomonadaceae</taxon>
        <taxon>Cellulomonas</taxon>
    </lineage>
</organism>
<evidence type="ECO:0000256" key="2">
    <source>
        <dbReference type="SAM" id="Phobius"/>
    </source>
</evidence>
<dbReference type="Pfam" id="PF10066">
    <property type="entry name" value="DUF2304"/>
    <property type="match status" value="1"/>
</dbReference>
<dbReference type="EMBL" id="BJYY01000023">
    <property type="protein sequence ID" value="GEO35798.1"/>
    <property type="molecule type" value="Genomic_DNA"/>
</dbReference>
<feature type="transmembrane region" description="Helical" evidence="2">
    <location>
        <begin position="6"/>
        <end position="24"/>
    </location>
</feature>
<dbReference type="OrthoDB" id="3261168at2"/>
<feature type="transmembrane region" description="Helical" evidence="2">
    <location>
        <begin position="31"/>
        <end position="47"/>
    </location>
</feature>
<keyword evidence="2" id="KW-1133">Transmembrane helix</keyword>
<protein>
    <recommendedName>
        <fullName evidence="5">DUF2304 domain-containing protein</fullName>
    </recommendedName>
</protein>
<feature type="region of interest" description="Disordered" evidence="1">
    <location>
        <begin position="117"/>
        <end position="160"/>
    </location>
</feature>
<evidence type="ECO:0008006" key="5">
    <source>
        <dbReference type="Google" id="ProtNLM"/>
    </source>
</evidence>
<dbReference type="RefSeq" id="WP_146906856.1">
    <property type="nucleotide sequence ID" value="NZ_BAAARM010000003.1"/>
</dbReference>
<feature type="transmembrane region" description="Helical" evidence="2">
    <location>
        <begin position="67"/>
        <end position="85"/>
    </location>
</feature>
<gene>
    <name evidence="3" type="ORF">CAE01nite_35230</name>
</gene>
<keyword evidence="2" id="KW-0812">Transmembrane</keyword>
<keyword evidence="2" id="KW-0472">Membrane</keyword>
<evidence type="ECO:0000256" key="1">
    <source>
        <dbReference type="SAM" id="MobiDB-lite"/>
    </source>
</evidence>
<accession>A0A512DH38</accession>
<reference evidence="3 4" key="1">
    <citation type="submission" date="2019-07" db="EMBL/GenBank/DDBJ databases">
        <title>Whole genome shotgun sequence of Cellulomonas aerilata NBRC 106308.</title>
        <authorList>
            <person name="Hosoyama A."/>
            <person name="Uohara A."/>
            <person name="Ohji S."/>
            <person name="Ichikawa N."/>
        </authorList>
    </citation>
    <scope>NUCLEOTIDE SEQUENCE [LARGE SCALE GENOMIC DNA]</scope>
    <source>
        <strain evidence="3 4">NBRC 106308</strain>
    </source>
</reference>
<proteinExistence type="predicted"/>
<keyword evidence="4" id="KW-1185">Reference proteome</keyword>
<dbReference type="AlphaFoldDB" id="A0A512DH38"/>
<name>A0A512DH38_9CELL</name>
<comment type="caution">
    <text evidence="3">The sequence shown here is derived from an EMBL/GenBank/DDBJ whole genome shotgun (WGS) entry which is preliminary data.</text>
</comment>
<sequence>MSAYTFALLLSVATLALMVNLLRTRRMREKYALWWALLAVGVILLALNPRILEWAADVVGIVVPTNLLFFASGFVLLAVCVQFSTELSSLEEDRRVLCEEVAMVRLELRHLTERVARQEASAGAPEPDPHPLPAAGGLVPAAAPPGPPDDLPDGTGPART</sequence>
<evidence type="ECO:0000313" key="4">
    <source>
        <dbReference type="Proteomes" id="UP000321181"/>
    </source>
</evidence>
<dbReference type="InterPro" id="IPR019277">
    <property type="entry name" value="DUF2304"/>
</dbReference>